<organism evidence="3 4">
    <name type="scientific">Hydnum rufescens UP504</name>
    <dbReference type="NCBI Taxonomy" id="1448309"/>
    <lineage>
        <taxon>Eukaryota</taxon>
        <taxon>Fungi</taxon>
        <taxon>Dikarya</taxon>
        <taxon>Basidiomycota</taxon>
        <taxon>Agaricomycotina</taxon>
        <taxon>Agaricomycetes</taxon>
        <taxon>Cantharellales</taxon>
        <taxon>Hydnaceae</taxon>
        <taxon>Hydnum</taxon>
    </lineage>
</organism>
<dbReference type="PANTHER" id="PTHR45824:SF29">
    <property type="entry name" value="GH16843P"/>
    <property type="match status" value="1"/>
</dbReference>
<evidence type="ECO:0000313" key="4">
    <source>
        <dbReference type="Proteomes" id="UP000886523"/>
    </source>
</evidence>
<dbReference type="GO" id="GO:0008526">
    <property type="term" value="F:phosphatidylinositol transfer activity"/>
    <property type="evidence" value="ECO:0007669"/>
    <property type="project" value="TreeGrafter"/>
</dbReference>
<feature type="non-terminal residue" evidence="3">
    <location>
        <position position="1"/>
    </location>
</feature>
<dbReference type="EMBL" id="MU128932">
    <property type="protein sequence ID" value="KAF9517443.1"/>
    <property type="molecule type" value="Genomic_DNA"/>
</dbReference>
<feature type="domain" description="CRAL/TRIO N-terminal" evidence="2">
    <location>
        <begin position="15"/>
        <end position="52"/>
    </location>
</feature>
<dbReference type="Proteomes" id="UP000886523">
    <property type="component" value="Unassembled WGS sequence"/>
</dbReference>
<name>A0A9P6B490_9AGAM</name>
<dbReference type="AlphaFoldDB" id="A0A9P6B490"/>
<proteinExistence type="predicted"/>
<dbReference type="InterPro" id="IPR011074">
    <property type="entry name" value="CRAL/TRIO_N_dom"/>
</dbReference>
<dbReference type="SUPFAM" id="SSF46938">
    <property type="entry name" value="CRAL/TRIO N-terminal domain"/>
    <property type="match status" value="1"/>
</dbReference>
<sequence length="149" mass="16993">LMAGEKYVNTLVLPESDPYYPNEKISLAAPGCIQRYLHASKWNVEEAKQHIHNTLWAVLLLVSNALPCQQHDYKPDLIPPDEVQVEAKTAKIVLSGFDLEGRPVLYFHPGRENTKESPQQIHHLVFHMWVCPCTSTESNLGFLSHQYCE</sequence>
<evidence type="ECO:0000259" key="1">
    <source>
        <dbReference type="Pfam" id="PF00650"/>
    </source>
</evidence>
<dbReference type="Pfam" id="PF00650">
    <property type="entry name" value="CRAL_TRIO"/>
    <property type="match status" value="1"/>
</dbReference>
<dbReference type="Gene3D" id="3.40.525.10">
    <property type="entry name" value="CRAL-TRIO lipid binding domain"/>
    <property type="match status" value="1"/>
</dbReference>
<comment type="caution">
    <text evidence="3">The sequence shown here is derived from an EMBL/GenBank/DDBJ whole genome shotgun (WGS) entry which is preliminary data.</text>
</comment>
<dbReference type="Pfam" id="PF03765">
    <property type="entry name" value="CRAL_TRIO_N"/>
    <property type="match status" value="1"/>
</dbReference>
<evidence type="ECO:0000313" key="3">
    <source>
        <dbReference type="EMBL" id="KAF9517443.1"/>
    </source>
</evidence>
<dbReference type="SUPFAM" id="SSF52087">
    <property type="entry name" value="CRAL/TRIO domain"/>
    <property type="match status" value="1"/>
</dbReference>
<gene>
    <name evidence="3" type="ORF">BS47DRAFT_1291101</name>
</gene>
<dbReference type="InterPro" id="IPR036273">
    <property type="entry name" value="CRAL/TRIO_N_dom_sf"/>
</dbReference>
<evidence type="ECO:0000259" key="2">
    <source>
        <dbReference type="Pfam" id="PF03765"/>
    </source>
</evidence>
<keyword evidence="4" id="KW-1185">Reference proteome</keyword>
<reference evidence="3" key="1">
    <citation type="journal article" date="2020" name="Nat. Commun.">
        <title>Large-scale genome sequencing of mycorrhizal fungi provides insights into the early evolution of symbiotic traits.</title>
        <authorList>
            <person name="Miyauchi S."/>
            <person name="Kiss E."/>
            <person name="Kuo A."/>
            <person name="Drula E."/>
            <person name="Kohler A."/>
            <person name="Sanchez-Garcia M."/>
            <person name="Morin E."/>
            <person name="Andreopoulos B."/>
            <person name="Barry K.W."/>
            <person name="Bonito G."/>
            <person name="Buee M."/>
            <person name="Carver A."/>
            <person name="Chen C."/>
            <person name="Cichocki N."/>
            <person name="Clum A."/>
            <person name="Culley D."/>
            <person name="Crous P.W."/>
            <person name="Fauchery L."/>
            <person name="Girlanda M."/>
            <person name="Hayes R.D."/>
            <person name="Keri Z."/>
            <person name="LaButti K."/>
            <person name="Lipzen A."/>
            <person name="Lombard V."/>
            <person name="Magnuson J."/>
            <person name="Maillard F."/>
            <person name="Murat C."/>
            <person name="Nolan M."/>
            <person name="Ohm R.A."/>
            <person name="Pangilinan J."/>
            <person name="Pereira M.F."/>
            <person name="Perotto S."/>
            <person name="Peter M."/>
            <person name="Pfister S."/>
            <person name="Riley R."/>
            <person name="Sitrit Y."/>
            <person name="Stielow J.B."/>
            <person name="Szollosi G."/>
            <person name="Zifcakova L."/>
            <person name="Stursova M."/>
            <person name="Spatafora J.W."/>
            <person name="Tedersoo L."/>
            <person name="Vaario L.M."/>
            <person name="Yamada A."/>
            <person name="Yan M."/>
            <person name="Wang P."/>
            <person name="Xu J."/>
            <person name="Bruns T."/>
            <person name="Baldrian P."/>
            <person name="Vilgalys R."/>
            <person name="Dunand C."/>
            <person name="Henrissat B."/>
            <person name="Grigoriev I.V."/>
            <person name="Hibbett D."/>
            <person name="Nagy L.G."/>
            <person name="Martin F.M."/>
        </authorList>
    </citation>
    <scope>NUCLEOTIDE SEQUENCE</scope>
    <source>
        <strain evidence="3">UP504</strain>
    </source>
</reference>
<dbReference type="InterPro" id="IPR052578">
    <property type="entry name" value="PI_Transfer_CRAL-TRIO"/>
</dbReference>
<dbReference type="InterPro" id="IPR036865">
    <property type="entry name" value="CRAL-TRIO_dom_sf"/>
</dbReference>
<dbReference type="InterPro" id="IPR001251">
    <property type="entry name" value="CRAL-TRIO_dom"/>
</dbReference>
<accession>A0A9P6B490</accession>
<dbReference type="OrthoDB" id="75724at2759"/>
<dbReference type="PANTHER" id="PTHR45824">
    <property type="entry name" value="GH16843P"/>
    <property type="match status" value="1"/>
</dbReference>
<feature type="domain" description="CRAL-TRIO" evidence="1">
    <location>
        <begin position="88"/>
        <end position="128"/>
    </location>
</feature>
<protein>
    <submittedName>
        <fullName evidence="3">Uncharacterized protein</fullName>
    </submittedName>
</protein>